<evidence type="ECO:0000256" key="1">
    <source>
        <dbReference type="SAM" id="Phobius"/>
    </source>
</evidence>
<reference evidence="2" key="1">
    <citation type="submission" date="2023-07" db="EMBL/GenBank/DDBJ databases">
        <title>Sorghum-associated microbial communities from plants grown in Nebraska, USA.</title>
        <authorList>
            <person name="Schachtman D."/>
        </authorList>
    </citation>
    <scope>NUCLEOTIDE SEQUENCE</scope>
    <source>
        <strain evidence="2">DS1061</strain>
    </source>
</reference>
<comment type="caution">
    <text evidence="2">The sequence shown here is derived from an EMBL/GenBank/DDBJ whole genome shotgun (WGS) entry which is preliminary data.</text>
</comment>
<dbReference type="RefSeq" id="WP_131316398.1">
    <property type="nucleotide sequence ID" value="NZ_JAURTK010000016.1"/>
</dbReference>
<keyword evidence="1" id="KW-1133">Transmembrane helix</keyword>
<name>A0AB73INA9_9BURK</name>
<accession>A0AB73INA9</accession>
<gene>
    <name evidence="2" type="ORF">J2793_006636</name>
</gene>
<organism evidence="2 3">
    <name type="scientific">Paraburkholderia caledonica</name>
    <dbReference type="NCBI Taxonomy" id="134536"/>
    <lineage>
        <taxon>Bacteria</taxon>
        <taxon>Pseudomonadati</taxon>
        <taxon>Pseudomonadota</taxon>
        <taxon>Betaproteobacteria</taxon>
        <taxon>Burkholderiales</taxon>
        <taxon>Burkholderiaceae</taxon>
        <taxon>Paraburkholderia</taxon>
    </lineage>
</organism>
<protein>
    <recommendedName>
        <fullName evidence="4">Secreted protein</fullName>
    </recommendedName>
</protein>
<dbReference type="Proteomes" id="UP001229486">
    <property type="component" value="Unassembled WGS sequence"/>
</dbReference>
<feature type="transmembrane region" description="Helical" evidence="1">
    <location>
        <begin position="12"/>
        <end position="31"/>
    </location>
</feature>
<evidence type="ECO:0008006" key="4">
    <source>
        <dbReference type="Google" id="ProtNLM"/>
    </source>
</evidence>
<dbReference type="EMBL" id="JAURTK010000016">
    <property type="protein sequence ID" value="MDP9651161.1"/>
    <property type="molecule type" value="Genomic_DNA"/>
</dbReference>
<proteinExistence type="predicted"/>
<keyword evidence="1" id="KW-0812">Transmembrane</keyword>
<dbReference type="AlphaFoldDB" id="A0AB73INA9"/>
<sequence length="76" mass="9112">MKKHNCAVSNDLLPLVGNFFLAFAAWSIYSAKAAGRMRWRTCENRILPRGFMFRYLPHRLRFSAKKYRDFLWMSIH</sequence>
<evidence type="ECO:0000313" key="3">
    <source>
        <dbReference type="Proteomes" id="UP001229486"/>
    </source>
</evidence>
<keyword evidence="1" id="KW-0472">Membrane</keyword>
<evidence type="ECO:0000313" key="2">
    <source>
        <dbReference type="EMBL" id="MDP9651161.1"/>
    </source>
</evidence>